<organism evidence="1 2">
    <name type="scientific">Puccinia triticina</name>
    <dbReference type="NCBI Taxonomy" id="208348"/>
    <lineage>
        <taxon>Eukaryota</taxon>
        <taxon>Fungi</taxon>
        <taxon>Dikarya</taxon>
        <taxon>Basidiomycota</taxon>
        <taxon>Pucciniomycotina</taxon>
        <taxon>Pucciniomycetes</taxon>
        <taxon>Pucciniales</taxon>
        <taxon>Pucciniaceae</taxon>
        <taxon>Puccinia</taxon>
    </lineage>
</organism>
<sequence>MIKDQQEARAKKKMEKVMKSGLAGMMNAPGSSHSDQADEKGAVPAIYLPKFDQLLDQELIDETAIENVLTSAQIEQLEKESSEALKVTENTLKSIKQTESS</sequence>
<name>A0ABY7D3B4_9BASI</name>
<dbReference type="Proteomes" id="UP001164743">
    <property type="component" value="Chromosome 16A"/>
</dbReference>
<dbReference type="GeneID" id="77804750"/>
<dbReference type="RefSeq" id="XP_053027669.1">
    <property type="nucleotide sequence ID" value="XM_053163866.1"/>
</dbReference>
<accession>A0ABY7D3B4</accession>
<reference evidence="1" key="1">
    <citation type="submission" date="2022-10" db="EMBL/GenBank/DDBJ databases">
        <title>Puccinia triticina Genome sequencing and assembly.</title>
        <authorList>
            <person name="Li C."/>
        </authorList>
    </citation>
    <scope>NUCLEOTIDE SEQUENCE</scope>
    <source>
        <strain evidence="1">Pt15</strain>
    </source>
</reference>
<gene>
    <name evidence="1" type="ORF">PtA15_16A19</name>
</gene>
<evidence type="ECO:0000313" key="1">
    <source>
        <dbReference type="EMBL" id="WAQ92114.1"/>
    </source>
</evidence>
<protein>
    <submittedName>
        <fullName evidence="1">Uncharacterized protein</fullName>
    </submittedName>
</protein>
<proteinExistence type="predicted"/>
<dbReference type="EMBL" id="CP110436">
    <property type="protein sequence ID" value="WAQ92114.1"/>
    <property type="molecule type" value="Genomic_DNA"/>
</dbReference>
<evidence type="ECO:0000313" key="2">
    <source>
        <dbReference type="Proteomes" id="UP001164743"/>
    </source>
</evidence>
<keyword evidence="2" id="KW-1185">Reference proteome</keyword>